<dbReference type="EMBL" id="JAHKNG010000011">
    <property type="protein sequence ID" value="MBU3030134.1"/>
    <property type="molecule type" value="Genomic_DNA"/>
</dbReference>
<proteinExistence type="predicted"/>
<dbReference type="InterPro" id="IPR026042">
    <property type="entry name" value="YjbJ"/>
</dbReference>
<keyword evidence="3" id="KW-1185">Reference proteome</keyword>
<accession>A0ABS6AHQ0</accession>
<evidence type="ECO:0000313" key="2">
    <source>
        <dbReference type="EMBL" id="MBU3030134.1"/>
    </source>
</evidence>
<dbReference type="Pfam" id="PF05532">
    <property type="entry name" value="CsbD"/>
    <property type="match status" value="1"/>
</dbReference>
<gene>
    <name evidence="2" type="ORF">KNW02_08380</name>
</gene>
<dbReference type="InterPro" id="IPR050423">
    <property type="entry name" value="UPF0337_stress_rsp"/>
</dbReference>
<dbReference type="PANTHER" id="PTHR34977">
    <property type="entry name" value="UPF0337 PROTEIN YJBJ"/>
    <property type="match status" value="1"/>
</dbReference>
<name>A0ABS6AHQ0_9RHOB</name>
<dbReference type="InterPro" id="IPR008462">
    <property type="entry name" value="CsbD"/>
</dbReference>
<dbReference type="RefSeq" id="WP_216032816.1">
    <property type="nucleotide sequence ID" value="NZ_JAHKNG010000011.1"/>
</dbReference>
<sequence>MNWDIIEGKWKQLKGSVQQKWGELTDDELDQIDGNREKLTGKLQEKYGWTRDEAERKVDDYFRDKG</sequence>
<dbReference type="Proteomes" id="UP001166191">
    <property type="component" value="Unassembled WGS sequence"/>
</dbReference>
<dbReference type="PANTHER" id="PTHR34977:SF1">
    <property type="entry name" value="UPF0337 PROTEIN YJBJ"/>
    <property type="match status" value="1"/>
</dbReference>
<evidence type="ECO:0000259" key="1">
    <source>
        <dbReference type="Pfam" id="PF05532"/>
    </source>
</evidence>
<evidence type="ECO:0000313" key="3">
    <source>
        <dbReference type="Proteomes" id="UP001166191"/>
    </source>
</evidence>
<dbReference type="PIRSF" id="PIRSF039008">
    <property type="entry name" value="YjbJ"/>
    <property type="match status" value="1"/>
</dbReference>
<organism evidence="2 3">
    <name type="scientific">Paracoccus marinaquae</name>
    <dbReference type="NCBI Taxonomy" id="2841926"/>
    <lineage>
        <taxon>Bacteria</taxon>
        <taxon>Pseudomonadati</taxon>
        <taxon>Pseudomonadota</taxon>
        <taxon>Alphaproteobacteria</taxon>
        <taxon>Rhodobacterales</taxon>
        <taxon>Paracoccaceae</taxon>
        <taxon>Paracoccus</taxon>
    </lineage>
</organism>
<protein>
    <submittedName>
        <fullName evidence="2">CsbD family protein</fullName>
    </submittedName>
</protein>
<feature type="domain" description="CsbD-like" evidence="1">
    <location>
        <begin position="4"/>
        <end position="56"/>
    </location>
</feature>
<reference evidence="2" key="1">
    <citation type="submission" date="2021-06" db="EMBL/GenBank/DDBJ databases">
        <title>Paracoccus bacterium XHP0099 sp. nov., isolated from the surface waters of the Yellow Sea.</title>
        <authorList>
            <person name="Xue H."/>
            <person name="Zhang D."/>
        </authorList>
    </citation>
    <scope>NUCLEOTIDE SEQUENCE</scope>
    <source>
        <strain evidence="2">XHP0099</strain>
    </source>
</reference>
<comment type="caution">
    <text evidence="2">The sequence shown here is derived from an EMBL/GenBank/DDBJ whole genome shotgun (WGS) entry which is preliminary data.</text>
</comment>